<comment type="caution">
    <text evidence="2">The sequence shown here is derived from an EMBL/GenBank/DDBJ whole genome shotgun (WGS) entry which is preliminary data.</text>
</comment>
<accession>A0A955RJQ8</accession>
<keyword evidence="1" id="KW-0812">Transmembrane</keyword>
<evidence type="ECO:0000256" key="1">
    <source>
        <dbReference type="SAM" id="Phobius"/>
    </source>
</evidence>
<keyword evidence="1" id="KW-1133">Transmembrane helix</keyword>
<keyword evidence="1" id="KW-0472">Membrane</keyword>
<protein>
    <submittedName>
        <fullName evidence="2">Uncharacterized protein</fullName>
    </submittedName>
</protein>
<reference evidence="2" key="1">
    <citation type="submission" date="2020-04" db="EMBL/GenBank/DDBJ databases">
        <authorList>
            <person name="Zhang T."/>
        </authorList>
    </citation>
    <scope>NUCLEOTIDE SEQUENCE</scope>
    <source>
        <strain evidence="2">HKST-UBA14</strain>
    </source>
</reference>
<dbReference type="AlphaFoldDB" id="A0A955RJQ8"/>
<dbReference type="Proteomes" id="UP000783287">
    <property type="component" value="Unassembled WGS sequence"/>
</dbReference>
<sequence length="66" mass="7248">MQQTIQTQAQIQPNSISKVSYKKTAVIVAAAFVSLILIITVVILLRDNEVESNNPNQQNAVVQPTQ</sequence>
<feature type="transmembrane region" description="Helical" evidence="1">
    <location>
        <begin position="25"/>
        <end position="45"/>
    </location>
</feature>
<feature type="non-terminal residue" evidence="2">
    <location>
        <position position="66"/>
    </location>
</feature>
<reference evidence="2" key="2">
    <citation type="journal article" date="2021" name="Microbiome">
        <title>Successional dynamics and alternative stable states in a saline activated sludge microbial community over 9 years.</title>
        <authorList>
            <person name="Wang Y."/>
            <person name="Ye J."/>
            <person name="Ju F."/>
            <person name="Liu L."/>
            <person name="Boyd J.A."/>
            <person name="Deng Y."/>
            <person name="Parks D.H."/>
            <person name="Jiang X."/>
            <person name="Yin X."/>
            <person name="Woodcroft B.J."/>
            <person name="Tyson G.W."/>
            <person name="Hugenholtz P."/>
            <person name="Polz M.F."/>
            <person name="Zhang T."/>
        </authorList>
    </citation>
    <scope>NUCLEOTIDE SEQUENCE</scope>
    <source>
        <strain evidence="2">HKST-UBA14</strain>
    </source>
</reference>
<proteinExistence type="predicted"/>
<name>A0A955RJQ8_9BACT</name>
<evidence type="ECO:0000313" key="3">
    <source>
        <dbReference type="Proteomes" id="UP000783287"/>
    </source>
</evidence>
<evidence type="ECO:0000313" key="2">
    <source>
        <dbReference type="EMBL" id="MCA9384073.1"/>
    </source>
</evidence>
<dbReference type="EMBL" id="JAGQLK010000240">
    <property type="protein sequence ID" value="MCA9384073.1"/>
    <property type="molecule type" value="Genomic_DNA"/>
</dbReference>
<gene>
    <name evidence="2" type="ORF">KC909_06960</name>
</gene>
<organism evidence="2 3">
    <name type="scientific">Candidatus Dojkabacteria bacterium</name>
    <dbReference type="NCBI Taxonomy" id="2099670"/>
    <lineage>
        <taxon>Bacteria</taxon>
        <taxon>Candidatus Dojkabacteria</taxon>
    </lineage>
</organism>